<dbReference type="EC" id="2.7.7.101" evidence="12"/>
<evidence type="ECO:0000259" key="14">
    <source>
        <dbReference type="PROSITE" id="PS50880"/>
    </source>
</evidence>
<dbReference type="InterPro" id="IPR016136">
    <property type="entry name" value="DNA_helicase_N/primase_C"/>
</dbReference>
<dbReference type="FunFam" id="3.40.1360.10:FF:000002">
    <property type="entry name" value="DNA primase"/>
    <property type="match status" value="1"/>
</dbReference>
<dbReference type="Pfam" id="PF10410">
    <property type="entry name" value="DnaB_bind"/>
    <property type="match status" value="1"/>
</dbReference>
<dbReference type="Pfam" id="PF08275">
    <property type="entry name" value="DNAG_N"/>
    <property type="match status" value="1"/>
</dbReference>
<keyword evidence="16" id="KW-1185">Reference proteome</keyword>
<dbReference type="PROSITE" id="PS50880">
    <property type="entry name" value="TOPRIM"/>
    <property type="match status" value="1"/>
</dbReference>
<keyword evidence="11 12" id="KW-0804">Transcription</keyword>
<keyword evidence="1 12" id="KW-0240">DNA-directed RNA polymerase</keyword>
<organism evidence="15 16">
    <name type="scientific">Dokdonella immobilis</name>
    <dbReference type="NCBI Taxonomy" id="578942"/>
    <lineage>
        <taxon>Bacteria</taxon>
        <taxon>Pseudomonadati</taxon>
        <taxon>Pseudomonadota</taxon>
        <taxon>Gammaproteobacteria</taxon>
        <taxon>Lysobacterales</taxon>
        <taxon>Rhodanobacteraceae</taxon>
        <taxon>Dokdonella</taxon>
    </lineage>
</organism>
<evidence type="ECO:0000313" key="15">
    <source>
        <dbReference type="EMBL" id="SFN10953.1"/>
    </source>
</evidence>
<dbReference type="GO" id="GO:1990077">
    <property type="term" value="C:primosome complex"/>
    <property type="evidence" value="ECO:0007669"/>
    <property type="project" value="UniProtKB-KW"/>
</dbReference>
<sequence>MAGRIPERFIDELLTRIDIVDVIQERVTLKKAGRDWSARCPFHDERSPSFTVSPAKQFYHCFGCGAHGSAIRFLMDYDRLEFPDAIEELAARAGLKVEYEGGQRDKPREDVGDLYTLLDAAATFYREQLKHSAAARAYFERRGLDAAILERFNLGFAPDQWDALKNALGTTPQRVALLDKAGMLASGERGGKYDRFRDRVMFPILDRRGRTIAFGGRIISSDRPDREDQEADIPVRTPDKSPGPKYLNSPETPLFHKGRELFGLWQVRDTHQKIPRLLVVEGYMDVIALHQYGITQAVATLGTATTSDHAELLFRNTADVYFCFDGDRAGRQAAWRAVESVLPRMRDGRQAWFLFVPDGEDPDSLIRKEGLDGFEQRLKQAMPLSEFFFAETGKDVSLSSIDGKARLAERARPLIGQIPDGAFRDLMYAELERLSGAKTVAAAGPGGSTARPSSGSSARPAQRSLVRTAVALLVQTPALAAEIEPPWTFSELRQPGVPLLVELIRLCRERPTLTTGALLEHFAGREEASALNRLATMDLLVDGEHGRADFLGAIGQLDVQTSQQRLDDLIARQVEGRLSEAERDELRQLMASKPAHRRKQ</sequence>
<keyword evidence="9" id="KW-0460">Magnesium</keyword>
<evidence type="ECO:0000256" key="11">
    <source>
        <dbReference type="ARBA" id="ARBA00023163"/>
    </source>
</evidence>
<comment type="domain">
    <text evidence="12">Contains an N-terminal zinc-binding domain, a central core domain that contains the primase activity, and a C-terminal DnaB-binding domain.</text>
</comment>
<dbReference type="PANTHER" id="PTHR30313:SF2">
    <property type="entry name" value="DNA PRIMASE"/>
    <property type="match status" value="1"/>
</dbReference>
<accession>A0A1I4WC62</accession>
<dbReference type="InterPro" id="IPR006171">
    <property type="entry name" value="TOPRIM_dom"/>
</dbReference>
<feature type="zinc finger region" description="CHC2-type" evidence="12">
    <location>
        <begin position="40"/>
        <end position="64"/>
    </location>
</feature>
<name>A0A1I4WC62_9GAMM</name>
<dbReference type="GO" id="GO:0005737">
    <property type="term" value="C:cytoplasm"/>
    <property type="evidence" value="ECO:0007669"/>
    <property type="project" value="TreeGrafter"/>
</dbReference>
<evidence type="ECO:0000256" key="5">
    <source>
        <dbReference type="ARBA" id="ARBA00022705"/>
    </source>
</evidence>
<feature type="region of interest" description="Disordered" evidence="13">
    <location>
        <begin position="220"/>
        <end position="248"/>
    </location>
</feature>
<evidence type="ECO:0000256" key="8">
    <source>
        <dbReference type="ARBA" id="ARBA00022833"/>
    </source>
</evidence>
<dbReference type="CDD" id="cd03364">
    <property type="entry name" value="TOPRIM_DnaG_primases"/>
    <property type="match status" value="1"/>
</dbReference>
<dbReference type="PANTHER" id="PTHR30313">
    <property type="entry name" value="DNA PRIMASE"/>
    <property type="match status" value="1"/>
</dbReference>
<dbReference type="OrthoDB" id="9803773at2"/>
<dbReference type="Gene3D" id="3.90.980.10">
    <property type="entry name" value="DNA primase, catalytic core, N-terminal domain"/>
    <property type="match status" value="1"/>
</dbReference>
<evidence type="ECO:0000256" key="2">
    <source>
        <dbReference type="ARBA" id="ARBA00022515"/>
    </source>
</evidence>
<evidence type="ECO:0000256" key="9">
    <source>
        <dbReference type="ARBA" id="ARBA00022842"/>
    </source>
</evidence>
<protein>
    <recommendedName>
        <fullName evidence="12">DNA primase</fullName>
        <ecNumber evidence="12">2.7.7.101</ecNumber>
    </recommendedName>
</protein>
<evidence type="ECO:0000256" key="7">
    <source>
        <dbReference type="ARBA" id="ARBA00022771"/>
    </source>
</evidence>
<dbReference type="InterPro" id="IPR013173">
    <property type="entry name" value="DNA_primase_DnaG_DnaB-bd_dom"/>
</dbReference>
<keyword evidence="4 12" id="KW-0548">Nucleotidyltransferase</keyword>
<keyword evidence="8 12" id="KW-0862">Zinc</keyword>
<dbReference type="GO" id="GO:0006269">
    <property type="term" value="P:DNA replication, synthesis of primer"/>
    <property type="evidence" value="ECO:0007669"/>
    <property type="project" value="UniProtKB-UniRule"/>
</dbReference>
<dbReference type="NCBIfam" id="TIGR01391">
    <property type="entry name" value="dnaG"/>
    <property type="match status" value="1"/>
</dbReference>
<dbReference type="Pfam" id="PF08278">
    <property type="entry name" value="DnaG_DnaB_bind"/>
    <property type="match status" value="1"/>
</dbReference>
<comment type="subunit">
    <text evidence="12">Monomer. Interacts with DnaB.</text>
</comment>
<dbReference type="Pfam" id="PF01807">
    <property type="entry name" value="Zn_ribbon_DnaG"/>
    <property type="match status" value="1"/>
</dbReference>
<evidence type="ECO:0000256" key="10">
    <source>
        <dbReference type="ARBA" id="ARBA00023125"/>
    </source>
</evidence>
<dbReference type="SMART" id="SM00766">
    <property type="entry name" value="DnaG_DnaB_bind"/>
    <property type="match status" value="1"/>
</dbReference>
<evidence type="ECO:0000256" key="1">
    <source>
        <dbReference type="ARBA" id="ARBA00022478"/>
    </source>
</evidence>
<evidence type="ECO:0000256" key="6">
    <source>
        <dbReference type="ARBA" id="ARBA00022723"/>
    </source>
</evidence>
<dbReference type="Pfam" id="PF13155">
    <property type="entry name" value="Toprim_2"/>
    <property type="match status" value="1"/>
</dbReference>
<dbReference type="GO" id="GO:0003899">
    <property type="term" value="F:DNA-directed RNA polymerase activity"/>
    <property type="evidence" value="ECO:0007669"/>
    <property type="project" value="UniProtKB-UniRule"/>
</dbReference>
<feature type="domain" description="Toprim" evidence="14">
    <location>
        <begin position="275"/>
        <end position="357"/>
    </location>
</feature>
<reference evidence="15 16" key="1">
    <citation type="submission" date="2016-10" db="EMBL/GenBank/DDBJ databases">
        <authorList>
            <person name="de Groot N.N."/>
        </authorList>
    </citation>
    <scope>NUCLEOTIDE SEQUENCE [LARGE SCALE GENOMIC DNA]</scope>
    <source>
        <strain evidence="15 16">CGMCC 1.7659</strain>
    </source>
</reference>
<proteinExistence type="inferred from homology"/>
<dbReference type="SUPFAM" id="SSF117023">
    <property type="entry name" value="DNA primase DnaG, C-terminal domain"/>
    <property type="match status" value="1"/>
</dbReference>
<comment type="cofactor">
    <cofactor evidence="12">
        <name>Zn(2+)</name>
        <dbReference type="ChEBI" id="CHEBI:29105"/>
    </cofactor>
    <text evidence="12">Binds 1 zinc ion per monomer.</text>
</comment>
<dbReference type="SMART" id="SM00493">
    <property type="entry name" value="TOPRIM"/>
    <property type="match status" value="1"/>
</dbReference>
<evidence type="ECO:0000256" key="13">
    <source>
        <dbReference type="SAM" id="MobiDB-lite"/>
    </source>
</evidence>
<dbReference type="Gene3D" id="3.40.1360.10">
    <property type="match status" value="1"/>
</dbReference>
<dbReference type="InterPro" id="IPR002694">
    <property type="entry name" value="Znf_CHC2"/>
</dbReference>
<evidence type="ECO:0000313" key="16">
    <source>
        <dbReference type="Proteomes" id="UP000198575"/>
    </source>
</evidence>
<dbReference type="InterPro" id="IPR050219">
    <property type="entry name" value="DnaG_primase"/>
</dbReference>
<dbReference type="RefSeq" id="WP_092405492.1">
    <property type="nucleotide sequence ID" value="NZ_FOVF01000004.1"/>
</dbReference>
<dbReference type="STRING" id="578942.SAMN05216289_104160"/>
<dbReference type="Gene3D" id="3.90.580.10">
    <property type="entry name" value="Zinc finger, CHC2-type domain"/>
    <property type="match status" value="1"/>
</dbReference>
<dbReference type="SUPFAM" id="SSF57783">
    <property type="entry name" value="Zinc beta-ribbon"/>
    <property type="match status" value="1"/>
</dbReference>
<dbReference type="InterPro" id="IPR030846">
    <property type="entry name" value="DnaG_bac"/>
</dbReference>
<dbReference type="HAMAP" id="MF_00974">
    <property type="entry name" value="DNA_primase_DnaG"/>
    <property type="match status" value="1"/>
</dbReference>
<evidence type="ECO:0000256" key="3">
    <source>
        <dbReference type="ARBA" id="ARBA00022679"/>
    </source>
</evidence>
<dbReference type="InterPro" id="IPR036977">
    <property type="entry name" value="DNA_primase_Znf_CHC2"/>
</dbReference>
<dbReference type="Proteomes" id="UP000198575">
    <property type="component" value="Unassembled WGS sequence"/>
</dbReference>
<dbReference type="Gene3D" id="1.10.860.10">
    <property type="entry name" value="DNAb Helicase, Chain A"/>
    <property type="match status" value="1"/>
</dbReference>
<dbReference type="GO" id="GO:0000428">
    <property type="term" value="C:DNA-directed RNA polymerase complex"/>
    <property type="evidence" value="ECO:0007669"/>
    <property type="project" value="UniProtKB-KW"/>
</dbReference>
<gene>
    <name evidence="12" type="primary">dnaG</name>
    <name evidence="15" type="ORF">SAMN05216289_104160</name>
</gene>
<keyword evidence="7 12" id="KW-0863">Zinc-finger</keyword>
<dbReference type="GO" id="GO:0008270">
    <property type="term" value="F:zinc ion binding"/>
    <property type="evidence" value="ECO:0007669"/>
    <property type="project" value="UniProtKB-UniRule"/>
</dbReference>
<keyword evidence="2 12" id="KW-0639">Primosome</keyword>
<dbReference type="InterPro" id="IPR037068">
    <property type="entry name" value="DNA_primase_core_N_sf"/>
</dbReference>
<dbReference type="SUPFAM" id="SSF56731">
    <property type="entry name" value="DNA primase core"/>
    <property type="match status" value="1"/>
</dbReference>
<dbReference type="Gene3D" id="1.20.50.20">
    <property type="entry name" value="DnaG, RNA polymerase domain, helical bundle"/>
    <property type="match status" value="1"/>
</dbReference>
<comment type="similarity">
    <text evidence="12">Belongs to the DnaG primase family.</text>
</comment>
<keyword evidence="3 12" id="KW-0808">Transferase</keyword>
<dbReference type="InterPro" id="IPR006295">
    <property type="entry name" value="DNA_primase_DnaG"/>
</dbReference>
<keyword evidence="10 12" id="KW-0238">DNA-binding</keyword>
<keyword evidence="6 12" id="KW-0479">Metal-binding</keyword>
<dbReference type="InterPro" id="IPR034151">
    <property type="entry name" value="TOPRIM_DnaG_bac"/>
</dbReference>
<evidence type="ECO:0000256" key="12">
    <source>
        <dbReference type="HAMAP-Rule" id="MF_00974"/>
    </source>
</evidence>
<comment type="catalytic activity">
    <reaction evidence="12">
        <text>ssDNA + n NTP = ssDNA/pppN(pN)n-1 hybrid + (n-1) diphosphate.</text>
        <dbReference type="EC" id="2.7.7.101"/>
    </reaction>
</comment>
<dbReference type="AlphaFoldDB" id="A0A1I4WC62"/>
<dbReference type="FunFam" id="3.90.580.10:FF:000001">
    <property type="entry name" value="DNA primase"/>
    <property type="match status" value="1"/>
</dbReference>
<dbReference type="SMART" id="SM00400">
    <property type="entry name" value="ZnF_CHCC"/>
    <property type="match status" value="1"/>
</dbReference>
<keyword evidence="5 12" id="KW-0235">DNA replication</keyword>
<dbReference type="InterPro" id="IPR019475">
    <property type="entry name" value="DNA_primase_DnaB-bd"/>
</dbReference>
<dbReference type="EMBL" id="FOVF01000004">
    <property type="protein sequence ID" value="SFN10953.1"/>
    <property type="molecule type" value="Genomic_DNA"/>
</dbReference>
<evidence type="ECO:0000256" key="4">
    <source>
        <dbReference type="ARBA" id="ARBA00022695"/>
    </source>
</evidence>
<dbReference type="GO" id="GO:0003677">
    <property type="term" value="F:DNA binding"/>
    <property type="evidence" value="ECO:0007669"/>
    <property type="project" value="UniProtKB-KW"/>
</dbReference>
<comment type="function">
    <text evidence="12">RNA polymerase that catalyzes the synthesis of short RNA molecules used as primers for DNA polymerase during DNA replication.</text>
</comment>
<dbReference type="InterPro" id="IPR013264">
    <property type="entry name" value="DNAG_N"/>
</dbReference>